<accession>A0AAV4MC87</accession>
<keyword evidence="3" id="KW-1185">Reference proteome</keyword>
<name>A0AAV4MC87_9ARAC</name>
<dbReference type="AlphaFoldDB" id="A0AAV4MC87"/>
<dbReference type="EMBL" id="BPLQ01000226">
    <property type="protein sequence ID" value="GIX69026.1"/>
    <property type="molecule type" value="Genomic_DNA"/>
</dbReference>
<reference evidence="2 3" key="1">
    <citation type="submission" date="2021-06" db="EMBL/GenBank/DDBJ databases">
        <title>Caerostris darwini draft genome.</title>
        <authorList>
            <person name="Kono N."/>
            <person name="Arakawa K."/>
        </authorList>
    </citation>
    <scope>NUCLEOTIDE SEQUENCE [LARGE SCALE GENOMIC DNA]</scope>
</reference>
<sequence>MRKGAFVSIEDSGTRIPLFFSFTREKKIKDDFSARSKQKGNMLLGFDVGDITIIVCVQHPGNPCHFPRIITASHIRRTTPHKSPRVENHNRHQYPSPQRKALRYAKSRRSLEMPNNFARRVVFSETEIQDTFRT</sequence>
<evidence type="ECO:0000313" key="2">
    <source>
        <dbReference type="EMBL" id="GIX69026.1"/>
    </source>
</evidence>
<protein>
    <submittedName>
        <fullName evidence="2">Uncharacterized protein</fullName>
    </submittedName>
</protein>
<evidence type="ECO:0000256" key="1">
    <source>
        <dbReference type="SAM" id="MobiDB-lite"/>
    </source>
</evidence>
<gene>
    <name evidence="2" type="ORF">CDAR_315961</name>
</gene>
<feature type="region of interest" description="Disordered" evidence="1">
    <location>
        <begin position="80"/>
        <end position="99"/>
    </location>
</feature>
<dbReference type="Proteomes" id="UP001054837">
    <property type="component" value="Unassembled WGS sequence"/>
</dbReference>
<comment type="caution">
    <text evidence="2">The sequence shown here is derived from an EMBL/GenBank/DDBJ whole genome shotgun (WGS) entry which is preliminary data.</text>
</comment>
<organism evidence="2 3">
    <name type="scientific">Caerostris darwini</name>
    <dbReference type="NCBI Taxonomy" id="1538125"/>
    <lineage>
        <taxon>Eukaryota</taxon>
        <taxon>Metazoa</taxon>
        <taxon>Ecdysozoa</taxon>
        <taxon>Arthropoda</taxon>
        <taxon>Chelicerata</taxon>
        <taxon>Arachnida</taxon>
        <taxon>Araneae</taxon>
        <taxon>Araneomorphae</taxon>
        <taxon>Entelegynae</taxon>
        <taxon>Araneoidea</taxon>
        <taxon>Araneidae</taxon>
        <taxon>Caerostris</taxon>
    </lineage>
</organism>
<proteinExistence type="predicted"/>
<evidence type="ECO:0000313" key="3">
    <source>
        <dbReference type="Proteomes" id="UP001054837"/>
    </source>
</evidence>